<sequence length="253" mass="29229">MATLEPIRGVSLLTCINEGGTTLRRPFEDVVFLLSEGGRMVLYMIGGSPCSGKSTIASLLARQYQLLHIKLDDLVDEMMSQASADSQPICLLRQDRNPEQIWMRNLEEMADEEWRFYEEIFPYVKSYLIKNQDRSLLVEGAGLLPHLVKELECPVPSYLCLTPTADFQKKHYRQREWVPYVLEGTTNPEQAFENWMQRDILFAQMVRKEAVRLGYPSLITDGSQSEKQTAEEIARIFKLLNRNNIILKEKTYD</sequence>
<dbReference type="Gene3D" id="3.40.50.300">
    <property type="entry name" value="P-loop containing nucleotide triphosphate hydrolases"/>
    <property type="match status" value="1"/>
</dbReference>
<name>F3SGJ3_STRSA</name>
<dbReference type="AlphaFoldDB" id="F3SGJ3"/>
<proteinExistence type="predicted"/>
<comment type="caution">
    <text evidence="1">The sequence shown here is derived from an EMBL/GenBank/DDBJ whole genome shotgun (WGS) entry which is preliminary data.</text>
</comment>
<reference evidence="1 2" key="1">
    <citation type="submission" date="2011-03" db="EMBL/GenBank/DDBJ databases">
        <authorList>
            <person name="Muzny D."/>
            <person name="Qin X."/>
            <person name="Deng J."/>
            <person name="Jiang H."/>
            <person name="Liu Y."/>
            <person name="Qu J."/>
            <person name="Song X.-Z."/>
            <person name="Zhang L."/>
            <person name="Thornton R."/>
            <person name="Coyle M."/>
            <person name="Francisco L."/>
            <person name="Jackson L."/>
            <person name="Javaid M."/>
            <person name="Korchina V."/>
            <person name="Kovar C."/>
            <person name="Mata R."/>
            <person name="Mathew T."/>
            <person name="Ngo R."/>
            <person name="Nguyen L."/>
            <person name="Nguyen N."/>
            <person name="Okwuonu G."/>
            <person name="Ongeri F."/>
            <person name="Pham C."/>
            <person name="Simmons D."/>
            <person name="Wilczek-Boney K."/>
            <person name="Hale W."/>
            <person name="Jakkamsetti A."/>
            <person name="Pham P."/>
            <person name="Ruth R."/>
            <person name="San Lucas F."/>
            <person name="Warren J."/>
            <person name="Zhang J."/>
            <person name="Zhao Z."/>
            <person name="Zhou C."/>
            <person name="Zhu D."/>
            <person name="Lee S."/>
            <person name="Bess C."/>
            <person name="Blankenburg K."/>
            <person name="Forbes L."/>
            <person name="Fu Q."/>
            <person name="Gubbala S."/>
            <person name="Hirani K."/>
            <person name="Jayaseelan J.C."/>
            <person name="Lara F."/>
            <person name="Munidasa M."/>
            <person name="Palculict T."/>
            <person name="Patil S."/>
            <person name="Pu L.-L."/>
            <person name="Saada N."/>
            <person name="Tang L."/>
            <person name="Weissenberger G."/>
            <person name="Zhu Y."/>
            <person name="Hemphill L."/>
            <person name="Shang Y."/>
            <person name="Youmans B."/>
            <person name="Ayvaz T."/>
            <person name="Ross M."/>
            <person name="Santibanez J."/>
            <person name="Aqrawi P."/>
            <person name="Gross S."/>
            <person name="Joshi V."/>
            <person name="Fowler G."/>
            <person name="Nazareth L."/>
            <person name="Reid J."/>
            <person name="Worley K."/>
            <person name="Petrosino J."/>
            <person name="Highlander S."/>
            <person name="Gibbs R."/>
        </authorList>
    </citation>
    <scope>NUCLEOTIDE SEQUENCE [LARGE SCALE GENOMIC DNA]</scope>
    <source>
        <strain evidence="1 2">SK1087</strain>
    </source>
</reference>
<organism evidence="1 2">
    <name type="scientific">Streptococcus sanguinis SK1087</name>
    <dbReference type="NCBI Taxonomy" id="888824"/>
    <lineage>
        <taxon>Bacteria</taxon>
        <taxon>Bacillati</taxon>
        <taxon>Bacillota</taxon>
        <taxon>Bacilli</taxon>
        <taxon>Lactobacillales</taxon>
        <taxon>Streptococcaceae</taxon>
        <taxon>Streptococcus</taxon>
    </lineage>
</organism>
<dbReference type="HOGENOM" id="CLU_092760_0_0_9"/>
<dbReference type="CDD" id="cd02019">
    <property type="entry name" value="NK"/>
    <property type="match status" value="1"/>
</dbReference>
<protein>
    <submittedName>
        <fullName evidence="1">Uncharacterized protein</fullName>
    </submittedName>
</protein>
<gene>
    <name evidence="1" type="ORF">HMPREF9397_0265</name>
</gene>
<dbReference type="SUPFAM" id="SSF52540">
    <property type="entry name" value="P-loop containing nucleoside triphosphate hydrolases"/>
    <property type="match status" value="1"/>
</dbReference>
<dbReference type="RefSeq" id="WP_002918681.1">
    <property type="nucleotide sequence ID" value="NZ_GL883609.1"/>
</dbReference>
<accession>F3SGJ3</accession>
<dbReference type="Proteomes" id="UP000003378">
    <property type="component" value="Unassembled WGS sequence"/>
</dbReference>
<dbReference type="PATRIC" id="fig|888824.3.peg.261"/>
<dbReference type="EMBL" id="AFDP01000002">
    <property type="protein sequence ID" value="EGG40880.1"/>
    <property type="molecule type" value="Genomic_DNA"/>
</dbReference>
<dbReference type="InterPro" id="IPR027417">
    <property type="entry name" value="P-loop_NTPase"/>
</dbReference>
<evidence type="ECO:0000313" key="2">
    <source>
        <dbReference type="Proteomes" id="UP000003378"/>
    </source>
</evidence>
<evidence type="ECO:0000313" key="1">
    <source>
        <dbReference type="EMBL" id="EGG40880.1"/>
    </source>
</evidence>